<sequence>MFEPPEGTTDFDHDADAATLAGQTAPDPEPDTDDGPWESLELQELKLQELRLKARRAELERRHTAPTVIDSTGTDVAAAEPPEPVWPHQLIEVQDKQIQVKQPPAAAIRYLGVFGFGEHGVTRGDFQDFMHRHVSAKSIDDIREWTYAGEIDEGFYDQLLKALTTMGTGRPTGPSSSSARSR</sequence>
<keyword evidence="3" id="KW-1185">Reference proteome</keyword>
<dbReference type="EMBL" id="JAMRXG010000006">
    <property type="protein sequence ID" value="MCM6774970.1"/>
    <property type="molecule type" value="Genomic_DNA"/>
</dbReference>
<organism evidence="2 3">
    <name type="scientific">Nocardia pulmonis</name>
    <dbReference type="NCBI Taxonomy" id="2951408"/>
    <lineage>
        <taxon>Bacteria</taxon>
        <taxon>Bacillati</taxon>
        <taxon>Actinomycetota</taxon>
        <taxon>Actinomycetes</taxon>
        <taxon>Mycobacteriales</taxon>
        <taxon>Nocardiaceae</taxon>
        <taxon>Nocardia</taxon>
    </lineage>
</organism>
<dbReference type="InterPro" id="IPR056927">
    <property type="entry name" value="Phage_TAC"/>
</dbReference>
<evidence type="ECO:0000313" key="2">
    <source>
        <dbReference type="EMBL" id="MCM6774970.1"/>
    </source>
</evidence>
<proteinExistence type="predicted"/>
<dbReference type="AlphaFoldDB" id="A0A9X2IYG5"/>
<dbReference type="Proteomes" id="UP001139157">
    <property type="component" value="Unassembled WGS sequence"/>
</dbReference>
<evidence type="ECO:0000313" key="3">
    <source>
        <dbReference type="Proteomes" id="UP001139157"/>
    </source>
</evidence>
<dbReference type="RefSeq" id="WP_251912886.1">
    <property type="nucleotide sequence ID" value="NZ_JAMRXG010000006.1"/>
</dbReference>
<reference evidence="2" key="1">
    <citation type="submission" date="2022-06" db="EMBL/GenBank/DDBJ databases">
        <title>Novel species in genus nocardia.</title>
        <authorList>
            <person name="Li F."/>
        </authorList>
    </citation>
    <scope>NUCLEOTIDE SEQUENCE</scope>
    <source>
        <strain evidence="2">CDC141</strain>
    </source>
</reference>
<gene>
    <name evidence="2" type="ORF">NDR86_15955</name>
</gene>
<protein>
    <submittedName>
        <fullName evidence="2">Uncharacterized protein</fullName>
    </submittedName>
</protein>
<dbReference type="Pfam" id="PF23781">
    <property type="entry name" value="Phage_TAC_16"/>
    <property type="match status" value="1"/>
</dbReference>
<feature type="region of interest" description="Disordered" evidence="1">
    <location>
        <begin position="1"/>
        <end position="39"/>
    </location>
</feature>
<name>A0A9X2IYG5_9NOCA</name>
<evidence type="ECO:0000256" key="1">
    <source>
        <dbReference type="SAM" id="MobiDB-lite"/>
    </source>
</evidence>
<comment type="caution">
    <text evidence="2">The sequence shown here is derived from an EMBL/GenBank/DDBJ whole genome shotgun (WGS) entry which is preliminary data.</text>
</comment>
<accession>A0A9X2IYG5</accession>